<dbReference type="GO" id="GO:0016567">
    <property type="term" value="P:protein ubiquitination"/>
    <property type="evidence" value="ECO:0007669"/>
    <property type="project" value="UniProtKB-UniPathway"/>
</dbReference>
<proteinExistence type="inferred from homology"/>
<comment type="pathway">
    <text evidence="1">Protein modification; protein ubiquitination.</text>
</comment>
<name>A0A1Q3D7A6_CEPFO</name>
<dbReference type="InParanoid" id="A0A1Q3D7A6"/>
<reference evidence="7" key="1">
    <citation type="submission" date="2016-04" db="EMBL/GenBank/DDBJ databases">
        <title>Cephalotus genome sequencing.</title>
        <authorList>
            <person name="Fukushima K."/>
            <person name="Hasebe M."/>
            <person name="Fang X."/>
        </authorList>
    </citation>
    <scope>NUCLEOTIDE SEQUENCE [LARGE SCALE GENOMIC DNA]</scope>
    <source>
        <strain evidence="7">cv. St1</strain>
    </source>
</reference>
<evidence type="ECO:0000256" key="4">
    <source>
        <dbReference type="SAM" id="MobiDB-lite"/>
    </source>
</evidence>
<dbReference type="UniPathway" id="UPA00143"/>
<feature type="region of interest" description="Disordered" evidence="4">
    <location>
        <begin position="474"/>
        <end position="494"/>
    </location>
</feature>
<organism evidence="6 7">
    <name type="scientific">Cephalotus follicularis</name>
    <name type="common">Albany pitcher plant</name>
    <dbReference type="NCBI Taxonomy" id="3775"/>
    <lineage>
        <taxon>Eukaryota</taxon>
        <taxon>Viridiplantae</taxon>
        <taxon>Streptophyta</taxon>
        <taxon>Embryophyta</taxon>
        <taxon>Tracheophyta</taxon>
        <taxon>Spermatophyta</taxon>
        <taxon>Magnoliopsida</taxon>
        <taxon>eudicotyledons</taxon>
        <taxon>Gunneridae</taxon>
        <taxon>Pentapetalae</taxon>
        <taxon>rosids</taxon>
        <taxon>fabids</taxon>
        <taxon>Oxalidales</taxon>
        <taxon>Cephalotaceae</taxon>
        <taxon>Cephalotus</taxon>
    </lineage>
</organism>
<dbReference type="STRING" id="3775.A0A1Q3D7A6"/>
<keyword evidence="7" id="KW-1185">Reference proteome</keyword>
<dbReference type="Pfam" id="PF03000">
    <property type="entry name" value="NPH3"/>
    <property type="match status" value="1"/>
</dbReference>
<evidence type="ECO:0000256" key="1">
    <source>
        <dbReference type="ARBA" id="ARBA00004906"/>
    </source>
</evidence>
<comment type="similarity">
    <text evidence="3">Belongs to the NPH3 family.</text>
</comment>
<evidence type="ECO:0000256" key="3">
    <source>
        <dbReference type="PROSITE-ProRule" id="PRU00982"/>
    </source>
</evidence>
<sequence length="574" mass="65280">LFASHTFILSAPLPRDNTLIPASSSKEAHFSFMASLELLAARSAKVSALLEANSEEDLSYFLHEIPADPEICQLVARFCHGFELSMCTVNVVPLICLAYYLEMTESHSPNNLLTKALTFFEQRILPSWNETIKAFRSAEHILQQAVPLGLVEACLESMVAKALIDPRLLGEPIKNSPNGADSDDDSRGYMPNARRRLFDTNWQSEDLTALSLQLYEPIIHKMNKGRVLPEYVAASLFQYAKKWAFSSHLTGESTSIYKTNSQRDVIEAVEKLLPDERGLLPCKLLFEMLRSAISLEASYECRNGFEIRIGKQLDQATVKDLIIPSQGYAKELQYDIECVRRILKNFYASYTDSNISRLITVSELIEELLAEIASDIDLKTNKFTSLAEISVTLSIGTQRKSDRIYRAIDIYLDKHRFLTESERLEVCRVLEIQKMSPEACEHAAKNERLPMRVVLQVLFVAQLRLRDAITKEGQASDDNLRNEEVEQEEEEAAQLGCEEEQVKTEMTKMSCKVLELERECNMMRKEIESGCCSSHTVKKGKVSMWREMKRKLGCMSSIHDCNCQVKKMKVHPKY</sequence>
<feature type="domain" description="NPH3" evidence="5">
    <location>
        <begin position="201"/>
        <end position="464"/>
    </location>
</feature>
<protein>
    <submittedName>
        <fullName evidence="6">NPH3 domain-containing protein</fullName>
    </submittedName>
</protein>
<dbReference type="PROSITE" id="PS51649">
    <property type="entry name" value="NPH3"/>
    <property type="match status" value="1"/>
</dbReference>
<dbReference type="FunCoup" id="A0A1Q3D7A6">
    <property type="interactions" value="148"/>
</dbReference>
<evidence type="ECO:0000259" key="5">
    <source>
        <dbReference type="PROSITE" id="PS51649"/>
    </source>
</evidence>
<dbReference type="InterPro" id="IPR011333">
    <property type="entry name" value="SKP1/BTB/POZ_sf"/>
</dbReference>
<keyword evidence="2" id="KW-0833">Ubl conjugation pathway</keyword>
<dbReference type="Proteomes" id="UP000187406">
    <property type="component" value="Unassembled WGS sequence"/>
</dbReference>
<dbReference type="PANTHER" id="PTHR32370">
    <property type="entry name" value="OS12G0117600 PROTEIN"/>
    <property type="match status" value="1"/>
</dbReference>
<dbReference type="InterPro" id="IPR027356">
    <property type="entry name" value="NPH3_dom"/>
</dbReference>
<evidence type="ECO:0000313" key="6">
    <source>
        <dbReference type="EMBL" id="GAV88342.1"/>
    </source>
</evidence>
<dbReference type="InterPro" id="IPR043454">
    <property type="entry name" value="NPH3/RPT2-like"/>
</dbReference>
<dbReference type="EMBL" id="BDDD01004798">
    <property type="protein sequence ID" value="GAV88342.1"/>
    <property type="molecule type" value="Genomic_DNA"/>
</dbReference>
<evidence type="ECO:0000256" key="2">
    <source>
        <dbReference type="ARBA" id="ARBA00022786"/>
    </source>
</evidence>
<gene>
    <name evidence="6" type="ORF">CFOL_v3_31765</name>
</gene>
<evidence type="ECO:0000313" key="7">
    <source>
        <dbReference type="Proteomes" id="UP000187406"/>
    </source>
</evidence>
<accession>A0A1Q3D7A6</accession>
<dbReference type="SUPFAM" id="SSF54695">
    <property type="entry name" value="POZ domain"/>
    <property type="match status" value="1"/>
</dbReference>
<comment type="caution">
    <text evidence="6">The sequence shown here is derived from an EMBL/GenBank/DDBJ whole genome shotgun (WGS) entry which is preliminary data.</text>
</comment>
<dbReference type="OrthoDB" id="1878376at2759"/>
<dbReference type="AlphaFoldDB" id="A0A1Q3D7A6"/>
<feature type="non-terminal residue" evidence="6">
    <location>
        <position position="1"/>
    </location>
</feature>